<feature type="compositionally biased region" description="Polar residues" evidence="5">
    <location>
        <begin position="1424"/>
        <end position="1436"/>
    </location>
</feature>
<evidence type="ECO:0000259" key="8">
    <source>
        <dbReference type="Pfam" id="PF16134"/>
    </source>
</evidence>
<feature type="domain" description="THO complex subunitTHOC2 N-terminal" evidence="7">
    <location>
        <begin position="594"/>
        <end position="664"/>
    </location>
</feature>
<dbReference type="Proteomes" id="UP000006671">
    <property type="component" value="Unassembled WGS sequence"/>
</dbReference>
<sequence>MTQTKRRIFRKDRSASPSTTSSGAETNPTLQQPELTTTEAKTPIRMKHVTTDQADLFDFSKWDSEISPMYVVNKIFNSHHNYSRQTYLLSVLSKQLEITIKHNILSHFFFNLLNQQNKISTQKFLELIQSISSQHPDQKNTLLISLALSIELQSNRLPEEHNDYVYLVNITKSLLENSVFQIGLLKQLMNFDFLGACGISTRNMFLKSKTRELYTQDRFNLLHEENEGFSKLISIIIDPNNLSIQKLEQITNEIIQIIGFFNLEPNRVLDILLDAYENNLDSDVLLNLVRSLFNNQHLKHVIGFKLSSYHNKVTPTSLIVMIVKLMQKELFIFQDIMYYLGPHSVDDLEHFHHEYETELKRSREYTITVDGAVEKIEPRFEKSYPEFQKDQKFGLLIQLLNFDMIAEAISMLDILSKYDPHWNYDISIACCKSIEKISTPLYEKYTVLNNYISITNDDKSTIENYLFPLICHTKYELYREIKSLTKLIRLLKLYMKQPNDHHQKLVQVLASILSSLCFVGMNTSIVSEFWSILALLPYQTRYEIYGFTRQHGYEKQPKMLAQQNWVSRGIRHIFNRISFANVRTKAREILPYTVSNPIIVCEEYIRKCETYDNQIPLCVDVSQFSPEISHDIMQYCLLNRLLSNQSSNIKEDGISIATWLSNLASLYGLFFKTYPFVDMKPVLNYLTQRLKEGLWEHLVILTEIIKNTSTLEYSEEINQHQLEAQAGGKVLHSLAGTFSPNSKNTGVESMKKLKDTILSSGSGVSLVLLLAKLSNYGIHIHEDYQEWKHVADSKDMCHVAYLLLLKFLISEIKFVFEEEALGNELNSSLLIPSVDTLKAYDLSTPFIFSIVRLTRSSIPPNILQSLLPLDISNNVTSQFYNFFWMKDLSDIYVPTSLYNSTMNEYGNHRSSLVREKDEQNQKYEASMKEFKEICHKFFMAESEFVDMTTILQHCFLPRALFSAADSLYCAKLVHLLHTSETPKFSFNLFLQYLLEYVPGLLLTCTENEAKRLSRLVQFLLPTANRWYESQNEFNRECKNKPGSFVSVKKYPQLSSSTDDIYTKLDFENYQKFHFLIMENMLNNCILLLKSNDHIKIRIAMLFLSPLVKTNTFPFYSRHCDALLEISDSLKEHHVENIKVLSNTYFPLITSIRKKSENPSFIKPLLKFSVKPTNINIPSRDNEIPANSITPNTAISESELTSLTPQKQEDTLGDFSDSGSTSLSPPTTLSTNIEATIVVRGEDSTIPPIENTPLETPTVEDVKMSEASNEAIQPYDTSLPESNVEAASQDAPVEDVPKAETVVTISVEETKNTTPTITEEKPQEEAVDIEKSLTEEPKSPEYVPIEQQLENEYKSQVQESDNILDSSNSENTQSDQNMMNSKLVQLLKQKQQTKSEDKSEEVKDYVKDIQQLLILPINNPLQVIKQSQRTTENTAPSSERKQGNDSKEIRSLQSSRRIDDNLKRDTHPSSQERRLSSNASSTSSKESSQKKESETKTNKSNEDKSDIRYESSRSRNDSRETQKNENSSQKNDNSRLNRSEGRNLDNRNDRSDNSRNDRSDNRNFDNRDASRYSDRYNDRRSSSQSSSNRDNRNNDFRRNDSSSNRSDKGTSGNDRRDTRGAGDSYQSDKRNSLGGNSTSSDNNRRGSSSGELKRQYSNESSSSSSSNNRQSEHESETKKKRFHR</sequence>
<feature type="compositionally biased region" description="Low complexity" evidence="5">
    <location>
        <begin position="1656"/>
        <end position="1668"/>
    </location>
</feature>
<comment type="similarity">
    <text evidence="2">Belongs to the THOC2 family.</text>
</comment>
<feature type="compositionally biased region" description="Low complexity" evidence="5">
    <location>
        <begin position="1475"/>
        <end position="1485"/>
    </location>
</feature>
<dbReference type="PANTHER" id="PTHR21597:SF0">
    <property type="entry name" value="THO COMPLEX SUBUNIT 2"/>
    <property type="match status" value="1"/>
</dbReference>
<evidence type="ECO:0000256" key="1">
    <source>
        <dbReference type="ARBA" id="ARBA00004123"/>
    </source>
</evidence>
<dbReference type="STRING" id="5762.D2UY91"/>
<feature type="compositionally biased region" description="Low complexity" evidence="5">
    <location>
        <begin position="1633"/>
        <end position="1649"/>
    </location>
</feature>
<dbReference type="GO" id="GO:0003729">
    <property type="term" value="F:mRNA binding"/>
    <property type="evidence" value="ECO:0007669"/>
    <property type="project" value="TreeGrafter"/>
</dbReference>
<dbReference type="PANTHER" id="PTHR21597">
    <property type="entry name" value="THO2 PROTEIN"/>
    <property type="match status" value="1"/>
</dbReference>
<feature type="compositionally biased region" description="Basic and acidic residues" evidence="5">
    <location>
        <begin position="1317"/>
        <end position="1338"/>
    </location>
</feature>
<feature type="domain" description="THO complex subunitTHOC2 C-terminal" evidence="6">
    <location>
        <begin position="906"/>
        <end position="1145"/>
    </location>
</feature>
<feature type="domain" description="THO complex subunit 2 N-terminal" evidence="8">
    <location>
        <begin position="476"/>
        <end position="587"/>
    </location>
</feature>
<dbReference type="RefSeq" id="XP_002683174.1">
    <property type="nucleotide sequence ID" value="XM_002683128.1"/>
</dbReference>
<keyword evidence="4" id="KW-0539">Nucleus</keyword>
<dbReference type="InterPro" id="IPR021418">
    <property type="entry name" value="THO_THOC2_C"/>
</dbReference>
<feature type="region of interest" description="Disordered" evidence="5">
    <location>
        <begin position="1"/>
        <end position="43"/>
    </location>
</feature>
<dbReference type="InterPro" id="IPR032302">
    <property type="entry name" value="THOC2_N"/>
</dbReference>
<dbReference type="Pfam" id="PF16134">
    <property type="entry name" value="THOC2_N"/>
    <property type="match status" value="2"/>
</dbReference>
<feature type="compositionally biased region" description="Basic residues" evidence="5">
    <location>
        <begin position="1"/>
        <end position="10"/>
    </location>
</feature>
<evidence type="ECO:0000313" key="10">
    <source>
        <dbReference type="Proteomes" id="UP000006671"/>
    </source>
</evidence>
<accession>D2UY91</accession>
<feature type="domain" description="THO complex subunit 2 N-terminal" evidence="8">
    <location>
        <begin position="88"/>
        <end position="446"/>
    </location>
</feature>
<dbReference type="FunCoup" id="D2UY91">
    <property type="interactions" value="568"/>
</dbReference>
<feature type="compositionally biased region" description="Polar residues" evidence="5">
    <location>
        <begin position="1347"/>
        <end position="1379"/>
    </location>
</feature>
<feature type="region of interest" description="Disordered" evidence="5">
    <location>
        <begin position="1424"/>
        <end position="1683"/>
    </location>
</feature>
<dbReference type="eggNOG" id="KOG1874">
    <property type="taxonomic scope" value="Eukaryota"/>
</dbReference>
<dbReference type="VEuPathDB" id="AmoebaDB:NAEGRDRAFT_45121"/>
<feature type="compositionally biased region" description="Basic and acidic residues" evidence="5">
    <location>
        <begin position="1392"/>
        <end position="1401"/>
    </location>
</feature>
<protein>
    <recommendedName>
        <fullName evidence="3">THO complex subunit 2</fullName>
    </recommendedName>
</protein>
<dbReference type="InterPro" id="IPR040007">
    <property type="entry name" value="Tho2"/>
</dbReference>
<dbReference type="InParanoid" id="D2UY91"/>
<evidence type="ECO:0000256" key="2">
    <source>
        <dbReference type="ARBA" id="ARBA00007857"/>
    </source>
</evidence>
<evidence type="ECO:0000259" key="7">
    <source>
        <dbReference type="Pfam" id="PF11732"/>
    </source>
</evidence>
<proteinExistence type="inferred from homology"/>
<dbReference type="KEGG" id="ngr:NAEGRDRAFT_45121"/>
<gene>
    <name evidence="9" type="ORF">NAEGRDRAFT_45121</name>
</gene>
<keyword evidence="10" id="KW-1185">Reference proteome</keyword>
<feature type="compositionally biased region" description="Basic and acidic residues" evidence="5">
    <location>
        <begin position="1588"/>
        <end position="1630"/>
    </location>
</feature>
<feature type="compositionally biased region" description="Polar residues" evidence="5">
    <location>
        <begin position="1178"/>
        <end position="1205"/>
    </location>
</feature>
<feature type="compositionally biased region" description="Low complexity" evidence="5">
    <location>
        <begin position="1381"/>
        <end position="1391"/>
    </location>
</feature>
<feature type="compositionally biased region" description="Basic and acidic residues" evidence="5">
    <location>
        <begin position="1531"/>
        <end position="1580"/>
    </location>
</feature>
<feature type="region of interest" description="Disordered" evidence="5">
    <location>
        <begin position="1178"/>
        <end position="1228"/>
    </location>
</feature>
<dbReference type="InterPro" id="IPR021726">
    <property type="entry name" value="THO_THOC2_N"/>
</dbReference>
<dbReference type="GO" id="GO:0006406">
    <property type="term" value="P:mRNA export from nucleus"/>
    <property type="evidence" value="ECO:0007669"/>
    <property type="project" value="InterPro"/>
</dbReference>
<evidence type="ECO:0000313" key="9">
    <source>
        <dbReference type="EMBL" id="EFC50430.1"/>
    </source>
</evidence>
<dbReference type="GO" id="GO:0006397">
    <property type="term" value="P:mRNA processing"/>
    <property type="evidence" value="ECO:0007669"/>
    <property type="project" value="InterPro"/>
</dbReference>
<dbReference type="GO" id="GO:0000445">
    <property type="term" value="C:THO complex part of transcription export complex"/>
    <property type="evidence" value="ECO:0007669"/>
    <property type="project" value="TreeGrafter"/>
</dbReference>
<evidence type="ECO:0000256" key="4">
    <source>
        <dbReference type="ARBA" id="ARBA00023242"/>
    </source>
</evidence>
<reference evidence="9 10" key="1">
    <citation type="journal article" date="2010" name="Cell">
        <title>The genome of Naegleria gruberi illuminates early eukaryotic versatility.</title>
        <authorList>
            <person name="Fritz-Laylin L.K."/>
            <person name="Prochnik S.E."/>
            <person name="Ginger M.L."/>
            <person name="Dacks J.B."/>
            <person name="Carpenter M.L."/>
            <person name="Field M.C."/>
            <person name="Kuo A."/>
            <person name="Paredez A."/>
            <person name="Chapman J."/>
            <person name="Pham J."/>
            <person name="Shu S."/>
            <person name="Neupane R."/>
            <person name="Cipriano M."/>
            <person name="Mancuso J."/>
            <person name="Tu H."/>
            <person name="Salamov A."/>
            <person name="Lindquist E."/>
            <person name="Shapiro H."/>
            <person name="Lucas S."/>
            <person name="Grigoriev I.V."/>
            <person name="Cande W.Z."/>
            <person name="Fulton C."/>
            <person name="Rokhsar D.S."/>
            <person name="Dawson S.C."/>
        </authorList>
    </citation>
    <scope>NUCLEOTIDE SEQUENCE [LARGE SCALE GENOMIC DNA]</scope>
    <source>
        <strain evidence="9 10">NEG-M</strain>
    </source>
</reference>
<evidence type="ECO:0000256" key="5">
    <source>
        <dbReference type="SAM" id="MobiDB-lite"/>
    </source>
</evidence>
<name>D2UY91_NAEGR</name>
<organism evidence="10">
    <name type="scientific">Naegleria gruberi</name>
    <name type="common">Amoeba</name>
    <dbReference type="NCBI Taxonomy" id="5762"/>
    <lineage>
        <taxon>Eukaryota</taxon>
        <taxon>Discoba</taxon>
        <taxon>Heterolobosea</taxon>
        <taxon>Tetramitia</taxon>
        <taxon>Eutetramitia</taxon>
        <taxon>Vahlkampfiidae</taxon>
        <taxon>Naegleria</taxon>
    </lineage>
</organism>
<feature type="compositionally biased region" description="Polar residues" evidence="5">
    <location>
        <begin position="15"/>
        <end position="40"/>
    </location>
</feature>
<comment type="subcellular location">
    <subcellularLocation>
        <location evidence="1">Nucleus</location>
    </subcellularLocation>
</comment>
<dbReference type="EMBL" id="GG738845">
    <property type="protein sequence ID" value="EFC50430.1"/>
    <property type="molecule type" value="Genomic_DNA"/>
</dbReference>
<dbReference type="OMA" id="QERWTCI"/>
<dbReference type="OrthoDB" id="29024at2759"/>
<feature type="compositionally biased region" description="Basic and acidic residues" evidence="5">
    <location>
        <begin position="1486"/>
        <end position="1522"/>
    </location>
</feature>
<feature type="region of interest" description="Disordered" evidence="5">
    <location>
        <begin position="1311"/>
        <end position="1401"/>
    </location>
</feature>
<feature type="compositionally biased region" description="Low complexity" evidence="5">
    <location>
        <begin position="1212"/>
        <end position="1228"/>
    </location>
</feature>
<evidence type="ECO:0000259" key="6">
    <source>
        <dbReference type="Pfam" id="PF11262"/>
    </source>
</evidence>
<feature type="compositionally biased region" description="Basic and acidic residues" evidence="5">
    <location>
        <begin position="1437"/>
        <end position="1474"/>
    </location>
</feature>
<evidence type="ECO:0000256" key="3">
    <source>
        <dbReference type="ARBA" id="ARBA00019596"/>
    </source>
</evidence>
<dbReference type="Pfam" id="PF11732">
    <property type="entry name" value="Thoc2"/>
    <property type="match status" value="1"/>
</dbReference>
<dbReference type="GeneID" id="8859079"/>
<dbReference type="Pfam" id="PF11262">
    <property type="entry name" value="Tho2"/>
    <property type="match status" value="1"/>
</dbReference>